<reference evidence="2 3" key="1">
    <citation type="journal article" date="2010" name="Cell">
        <title>The genome of Naegleria gruberi illuminates early eukaryotic versatility.</title>
        <authorList>
            <person name="Fritz-Laylin L.K."/>
            <person name="Prochnik S.E."/>
            <person name="Ginger M.L."/>
            <person name="Dacks J.B."/>
            <person name="Carpenter M.L."/>
            <person name="Field M.C."/>
            <person name="Kuo A."/>
            <person name="Paredez A."/>
            <person name="Chapman J."/>
            <person name="Pham J."/>
            <person name="Shu S."/>
            <person name="Neupane R."/>
            <person name="Cipriano M."/>
            <person name="Mancuso J."/>
            <person name="Tu H."/>
            <person name="Salamov A."/>
            <person name="Lindquist E."/>
            <person name="Shapiro H."/>
            <person name="Lucas S."/>
            <person name="Grigoriev I.V."/>
            <person name="Cande W.Z."/>
            <person name="Fulton C."/>
            <person name="Rokhsar D.S."/>
            <person name="Dawson S.C."/>
        </authorList>
    </citation>
    <scope>NUCLEOTIDE SEQUENCE [LARGE SCALE GENOMIC DNA]</scope>
    <source>
        <strain evidence="2 3">NEG-M</strain>
    </source>
</reference>
<evidence type="ECO:0000256" key="1">
    <source>
        <dbReference type="SAM" id="SignalP"/>
    </source>
</evidence>
<protein>
    <submittedName>
        <fullName evidence="2">Predicted protein</fullName>
    </submittedName>
</protein>
<organism evidence="3">
    <name type="scientific">Naegleria gruberi</name>
    <name type="common">Amoeba</name>
    <dbReference type="NCBI Taxonomy" id="5762"/>
    <lineage>
        <taxon>Eukaryota</taxon>
        <taxon>Discoba</taxon>
        <taxon>Heterolobosea</taxon>
        <taxon>Tetramitia</taxon>
        <taxon>Eutetramitia</taxon>
        <taxon>Vahlkampfiidae</taxon>
        <taxon>Naegleria</taxon>
    </lineage>
</organism>
<dbReference type="PANTHER" id="PTHR38745">
    <property type="entry name" value="PHOSPHATASE, PUTATIVE-RELATED"/>
    <property type="match status" value="1"/>
</dbReference>
<dbReference type="RefSeq" id="XP_002674993.1">
    <property type="nucleotide sequence ID" value="XM_002674947.1"/>
</dbReference>
<dbReference type="EMBL" id="GG738881">
    <property type="protein sequence ID" value="EFC42249.1"/>
    <property type="molecule type" value="Genomic_DNA"/>
</dbReference>
<name>D2VM33_NAEGR</name>
<keyword evidence="3" id="KW-1185">Reference proteome</keyword>
<feature type="chain" id="PRO_5003037682" evidence="1">
    <location>
        <begin position="22"/>
        <end position="242"/>
    </location>
</feature>
<evidence type="ECO:0000313" key="3">
    <source>
        <dbReference type="Proteomes" id="UP000006671"/>
    </source>
</evidence>
<dbReference type="OMA" id="KALEWDF"/>
<accession>D2VM33</accession>
<proteinExistence type="predicted"/>
<dbReference type="KEGG" id="ngr:NAEGRDRAFT_69994"/>
<dbReference type="GeneID" id="8855531"/>
<gene>
    <name evidence="2" type="ORF">NAEGRDRAFT_69994</name>
</gene>
<sequence>MVKLTTGIILLLLITFTVVLTECVQVNLIDSNPTLQRYLLRGDSPVIGLNLDMKTLQTAIQAEIKSKTNQNVDDFYLVDISVLKVDSVVQEEAYFAMHSKEGEFIHWPLVGNPANISGLPEWLQASLVVEGQGVWNLEDQLIGRVDQLTHWVHNKTSINNLKSHHQSNIVFFIHDDNGVDQTGEISGAYYLANFGWTWSKTLLYNSLIHKKYQPMPKWNINEMNWYCFYLYFNNKGPDTCNY</sequence>
<dbReference type="AlphaFoldDB" id="D2VM33"/>
<dbReference type="InParanoid" id="D2VM33"/>
<evidence type="ECO:0000313" key="2">
    <source>
        <dbReference type="EMBL" id="EFC42249.1"/>
    </source>
</evidence>
<dbReference type="PANTHER" id="PTHR38745:SF2">
    <property type="entry name" value="TYROSINE SPECIFIC PROTEIN PHOSPHATASES DOMAIN-CONTAINING PROTEIN"/>
    <property type="match status" value="1"/>
</dbReference>
<feature type="signal peptide" evidence="1">
    <location>
        <begin position="1"/>
        <end position="21"/>
    </location>
</feature>
<dbReference type="VEuPathDB" id="AmoebaDB:NAEGRDRAFT_69994"/>
<keyword evidence="1" id="KW-0732">Signal</keyword>
<dbReference type="Proteomes" id="UP000006671">
    <property type="component" value="Unassembled WGS sequence"/>
</dbReference>